<dbReference type="Proteomes" id="UP001597601">
    <property type="component" value="Unassembled WGS sequence"/>
</dbReference>
<name>A0ABW5XJ93_9SPHI</name>
<proteinExistence type="predicted"/>
<keyword evidence="2" id="KW-1185">Reference proteome</keyword>
<evidence type="ECO:0000313" key="1">
    <source>
        <dbReference type="EMBL" id="MFD2863630.1"/>
    </source>
</evidence>
<reference evidence="2" key="1">
    <citation type="journal article" date="2019" name="Int. J. Syst. Evol. Microbiol.">
        <title>The Global Catalogue of Microorganisms (GCM) 10K type strain sequencing project: providing services to taxonomists for standard genome sequencing and annotation.</title>
        <authorList>
            <consortium name="The Broad Institute Genomics Platform"/>
            <consortium name="The Broad Institute Genome Sequencing Center for Infectious Disease"/>
            <person name="Wu L."/>
            <person name="Ma J."/>
        </authorList>
    </citation>
    <scope>NUCLEOTIDE SEQUENCE [LARGE SCALE GENOMIC DNA]</scope>
    <source>
        <strain evidence="2">KCTC 52232</strain>
    </source>
</reference>
<gene>
    <name evidence="1" type="ORF">ACFSYC_02925</name>
</gene>
<accession>A0ABW5XJ93</accession>
<organism evidence="1 2">
    <name type="scientific">Mucilaginibacter antarcticus</name>
    <dbReference type="NCBI Taxonomy" id="1855725"/>
    <lineage>
        <taxon>Bacteria</taxon>
        <taxon>Pseudomonadati</taxon>
        <taxon>Bacteroidota</taxon>
        <taxon>Sphingobacteriia</taxon>
        <taxon>Sphingobacteriales</taxon>
        <taxon>Sphingobacteriaceae</taxon>
        <taxon>Mucilaginibacter</taxon>
    </lineage>
</organism>
<dbReference type="EMBL" id="JBHUON010000002">
    <property type="protein sequence ID" value="MFD2863630.1"/>
    <property type="molecule type" value="Genomic_DNA"/>
</dbReference>
<protein>
    <submittedName>
        <fullName evidence="1">Uncharacterized protein</fullName>
    </submittedName>
</protein>
<comment type="caution">
    <text evidence="1">The sequence shown here is derived from an EMBL/GenBank/DDBJ whole genome shotgun (WGS) entry which is preliminary data.</text>
</comment>
<dbReference type="RefSeq" id="WP_377123338.1">
    <property type="nucleotide sequence ID" value="NZ_JBHUHN010000001.1"/>
</dbReference>
<sequence>MYEKTLLLIFAIIGASISTTFSQSFSGSYTVVDGDELTLEAVGEALYPYVGSNPTYGFTYIQSGSISSLVAPTL</sequence>
<evidence type="ECO:0000313" key="2">
    <source>
        <dbReference type="Proteomes" id="UP001597601"/>
    </source>
</evidence>